<feature type="compositionally biased region" description="Polar residues" evidence="1">
    <location>
        <begin position="13"/>
        <end position="24"/>
    </location>
</feature>
<evidence type="ECO:0008006" key="4">
    <source>
        <dbReference type="Google" id="ProtNLM"/>
    </source>
</evidence>
<comment type="caution">
    <text evidence="2">The sequence shown here is derived from an EMBL/GenBank/DDBJ whole genome shotgun (WGS) entry which is preliminary data.</text>
</comment>
<feature type="region of interest" description="Disordered" evidence="1">
    <location>
        <begin position="157"/>
        <end position="181"/>
    </location>
</feature>
<evidence type="ECO:0000313" key="2">
    <source>
        <dbReference type="EMBL" id="CAH1993992.1"/>
    </source>
</evidence>
<feature type="region of interest" description="Disordered" evidence="1">
    <location>
        <begin position="1"/>
        <end position="29"/>
    </location>
</feature>
<gene>
    <name evidence="2" type="ORF">ACAOBT_LOCUS21865</name>
</gene>
<evidence type="ECO:0000313" key="3">
    <source>
        <dbReference type="Proteomes" id="UP001152888"/>
    </source>
</evidence>
<dbReference type="EMBL" id="CAKOFQ010007188">
    <property type="protein sequence ID" value="CAH1993992.1"/>
    <property type="molecule type" value="Genomic_DNA"/>
</dbReference>
<feature type="compositionally biased region" description="Basic residues" evidence="1">
    <location>
        <begin position="1"/>
        <end position="12"/>
    </location>
</feature>
<dbReference type="AlphaFoldDB" id="A0A9P0LEJ3"/>
<keyword evidence="3" id="KW-1185">Reference proteome</keyword>
<feature type="region of interest" description="Disordered" evidence="1">
    <location>
        <begin position="312"/>
        <end position="331"/>
    </location>
</feature>
<organism evidence="2 3">
    <name type="scientific">Acanthoscelides obtectus</name>
    <name type="common">Bean weevil</name>
    <name type="synonym">Bruchus obtectus</name>
    <dbReference type="NCBI Taxonomy" id="200917"/>
    <lineage>
        <taxon>Eukaryota</taxon>
        <taxon>Metazoa</taxon>
        <taxon>Ecdysozoa</taxon>
        <taxon>Arthropoda</taxon>
        <taxon>Hexapoda</taxon>
        <taxon>Insecta</taxon>
        <taxon>Pterygota</taxon>
        <taxon>Neoptera</taxon>
        <taxon>Endopterygota</taxon>
        <taxon>Coleoptera</taxon>
        <taxon>Polyphaga</taxon>
        <taxon>Cucujiformia</taxon>
        <taxon>Chrysomeloidea</taxon>
        <taxon>Chrysomelidae</taxon>
        <taxon>Bruchinae</taxon>
        <taxon>Bruchini</taxon>
        <taxon>Acanthoscelides</taxon>
    </lineage>
</organism>
<feature type="region of interest" description="Disordered" evidence="1">
    <location>
        <begin position="195"/>
        <end position="228"/>
    </location>
</feature>
<dbReference type="Proteomes" id="UP001152888">
    <property type="component" value="Unassembled WGS sequence"/>
</dbReference>
<accession>A0A9P0LEJ3</accession>
<evidence type="ECO:0000256" key="1">
    <source>
        <dbReference type="SAM" id="MobiDB-lite"/>
    </source>
</evidence>
<proteinExistence type="predicted"/>
<reference evidence="2" key="1">
    <citation type="submission" date="2022-03" db="EMBL/GenBank/DDBJ databases">
        <authorList>
            <person name="Sayadi A."/>
        </authorList>
    </citation>
    <scope>NUCLEOTIDE SEQUENCE</scope>
</reference>
<dbReference type="OrthoDB" id="8196919at2759"/>
<sequence length="394" mass="44076">MQRLRTTFKRSRTPTASEMKTHSSLEVPKQVRSASFDEIQLKAKRMQEARQSSEEYSSFLGLPQGFPDQRSKSVDSGASEELGTYLDVNIKKFQRRRSSTRALPVCVHCVYLEEYKKQQVRRDELQPFSFSISESSSECDEEYTIPECPIRVTLTPEHSSEQVHSPPPVHIEPPSEFPDTPIRARRKSIQRQTAFIREPTESSLENLLDVPSPDIFSDETSEGTASEGDLINVTKELDIKDIYLEVPDLKRDRAVSVDSCFLNVTQNKTEEIQHSGNSLEIPAGPNVQLRSGSVDVVFPTDEQARYKALAMATPPGSRKSSSDAAKKRTLRTTPDWEETAVNGDHLWVPTSVSGDFCYAGDSDCLGKITEHGNPVKAPLLLHASSFEVVFTVLP</sequence>
<protein>
    <recommendedName>
        <fullName evidence="4">Eye-specific diacylglycerol kinase</fullName>
    </recommendedName>
</protein>
<name>A0A9P0LEJ3_ACAOB</name>